<feature type="compositionally biased region" description="Polar residues" evidence="4">
    <location>
        <begin position="127"/>
        <end position="138"/>
    </location>
</feature>
<dbReference type="InterPro" id="IPR051833">
    <property type="entry name" value="TC-DDR_regulator"/>
</dbReference>
<feature type="compositionally biased region" description="Polar residues" evidence="4">
    <location>
        <begin position="305"/>
        <end position="319"/>
    </location>
</feature>
<evidence type="ECO:0000256" key="4">
    <source>
        <dbReference type="SAM" id="MobiDB-lite"/>
    </source>
</evidence>
<feature type="compositionally biased region" description="Polar residues" evidence="4">
    <location>
        <begin position="764"/>
        <end position="777"/>
    </location>
</feature>
<feature type="region of interest" description="Disordered" evidence="4">
    <location>
        <begin position="87"/>
        <end position="158"/>
    </location>
</feature>
<proteinExistence type="predicted"/>
<comment type="subcellular location">
    <subcellularLocation>
        <location evidence="1">Cytoplasm</location>
    </subcellularLocation>
</comment>
<evidence type="ECO:0000256" key="1">
    <source>
        <dbReference type="ARBA" id="ARBA00004496"/>
    </source>
</evidence>
<keyword evidence="6" id="KW-1185">Reference proteome</keyword>
<feature type="region of interest" description="Disordered" evidence="4">
    <location>
        <begin position="695"/>
        <end position="721"/>
    </location>
</feature>
<reference evidence="5" key="2">
    <citation type="submission" date="2021-08" db="EMBL/GenBank/DDBJ databases">
        <authorList>
            <person name="Eriksson T."/>
        </authorList>
    </citation>
    <scope>NUCLEOTIDE SEQUENCE</scope>
    <source>
        <strain evidence="5">Stoneville</strain>
        <tissue evidence="5">Whole head</tissue>
    </source>
</reference>
<keyword evidence="2" id="KW-0963">Cytoplasm</keyword>
<dbReference type="Proteomes" id="UP000719412">
    <property type="component" value="Unassembled WGS sequence"/>
</dbReference>
<sequence>MDVVMNEPAVGISIDNAVINAGQQLGQGLQMSSQAPQLPSQSPVQIGGTLNAAQTQYLNQLTQQNSDNIKQYGTAQTYHAQNSTQVYNTGNTPGSQAYSNNQQYGNSPNAYVNSSYPAANNNYPNTAEPQPAQQPVRTKTQRARVPPPSKIPASAVEMPGDLNSSIGYLDVQFGAMDFMSDTNSFDNVNDGKYGPTNPTGLDNAAVTSAGTMDLNTVNQNATLDAYSPKTTQSSISSALSQSLTNSDSIPQTSEHLTNAYNSAPRSSTTGSAATPSATPSGLELAKQGDNHSYSQQSTYNSYQQKGNTYNTSTYSGTQTSNSYVSNQANSNYANNQGTPYNTPYQNAYSSTASYQSNTNAGAFPSISQANSYPSNNQSYQQNSSQSVYGANAGLNNSSNLGNTTTSQYNSYSSASNHKLGKDSGYDNTSNTASNTQTTTSSNVTSTTALSLSQSTVSVTKSTTTLAAKNSSSVVSNIPPGVAPVMSTPYIMGQVPYFQPPVYSYEEVQMLQQRLPHMTTPYYDMSYQTPTTLAAVRDGTLGNVGYSISDGRFTRGDNNASPVPSTLSQQTSTLTQGHQAQPILAGAGHPYFFTALNTFPNYQFGTMYTQLPAATNAHGSSNSTQYPKPATYGSGYGSYDTLSQTQDYNKTGYVGNNQGQKGGGVNASSTGSSGNDLSAMYGKSHAALGKVNSYDKQGFHSGTPPPFAGTLHGGQNAGLAPSGTGYAPQVYIPTMTPHQQQLSTQLMHQPLHQMDVRHQGRRVDSGNNSGNRSQTSNPAKGGAKQPYQTSYWNQA</sequence>
<evidence type="ECO:0008006" key="7">
    <source>
        <dbReference type="Google" id="ProtNLM"/>
    </source>
</evidence>
<feature type="compositionally biased region" description="Polar residues" evidence="4">
    <location>
        <begin position="785"/>
        <end position="794"/>
    </location>
</feature>
<feature type="compositionally biased region" description="Low complexity" evidence="4">
    <location>
        <begin position="292"/>
        <end position="304"/>
    </location>
</feature>
<name>A0A8J6H6L8_TENMO</name>
<evidence type="ECO:0000313" key="6">
    <source>
        <dbReference type="Proteomes" id="UP000719412"/>
    </source>
</evidence>
<feature type="region of interest" description="Disordered" evidence="4">
    <location>
        <begin position="648"/>
        <end position="671"/>
    </location>
</feature>
<dbReference type="PANTHER" id="PTHR16308">
    <property type="entry name" value="UBIQUITIN ASSOCIATED PROTEIN 2-LIKE/LINGERER"/>
    <property type="match status" value="1"/>
</dbReference>
<dbReference type="PANTHER" id="PTHR16308:SF13">
    <property type="entry name" value="PROTEIN LINGERER"/>
    <property type="match status" value="1"/>
</dbReference>
<feature type="region of interest" description="Disordered" evidence="4">
    <location>
        <begin position="259"/>
        <end position="344"/>
    </location>
</feature>
<evidence type="ECO:0000256" key="2">
    <source>
        <dbReference type="ARBA" id="ARBA00022490"/>
    </source>
</evidence>
<feature type="compositionally biased region" description="Low complexity" evidence="4">
    <location>
        <begin position="262"/>
        <end position="281"/>
    </location>
</feature>
<feature type="region of interest" description="Disordered" evidence="4">
    <location>
        <begin position="365"/>
        <end position="454"/>
    </location>
</feature>
<accession>A0A8J6H6L8</accession>
<evidence type="ECO:0000256" key="3">
    <source>
        <dbReference type="ARBA" id="ARBA00022553"/>
    </source>
</evidence>
<dbReference type="Pfam" id="PF12478">
    <property type="entry name" value="UBAP2-Lig"/>
    <property type="match status" value="1"/>
</dbReference>
<reference evidence="5" key="1">
    <citation type="journal article" date="2020" name="J Insects Food Feed">
        <title>The yellow mealworm (Tenebrio molitor) genome: a resource for the emerging insects as food and feed industry.</title>
        <authorList>
            <person name="Eriksson T."/>
            <person name="Andere A."/>
            <person name="Kelstrup H."/>
            <person name="Emery V."/>
            <person name="Picard C."/>
        </authorList>
    </citation>
    <scope>NUCLEOTIDE SEQUENCE</scope>
    <source>
        <strain evidence="5">Stoneville</strain>
        <tissue evidence="5">Whole head</tissue>
    </source>
</reference>
<dbReference type="GO" id="GO:0005737">
    <property type="term" value="C:cytoplasm"/>
    <property type="evidence" value="ECO:0007669"/>
    <property type="project" value="UniProtKB-SubCell"/>
</dbReference>
<dbReference type="GO" id="GO:0005634">
    <property type="term" value="C:nucleus"/>
    <property type="evidence" value="ECO:0007669"/>
    <property type="project" value="TreeGrafter"/>
</dbReference>
<dbReference type="EMBL" id="JABDTM020028499">
    <property type="protein sequence ID" value="KAH0808827.1"/>
    <property type="molecule type" value="Genomic_DNA"/>
</dbReference>
<feature type="compositionally biased region" description="Low complexity" evidence="4">
    <location>
        <begin position="320"/>
        <end position="336"/>
    </location>
</feature>
<feature type="region of interest" description="Disordered" evidence="4">
    <location>
        <begin position="759"/>
        <end position="794"/>
    </location>
</feature>
<dbReference type="AlphaFoldDB" id="A0A8J6H6L8"/>
<feature type="compositionally biased region" description="Low complexity" evidence="4">
    <location>
        <begin position="109"/>
        <end position="125"/>
    </location>
</feature>
<feature type="compositionally biased region" description="Low complexity" evidence="4">
    <location>
        <begin position="427"/>
        <end position="454"/>
    </location>
</feature>
<comment type="caution">
    <text evidence="5">The sequence shown here is derived from an EMBL/GenBank/DDBJ whole genome shotgun (WGS) entry which is preliminary data.</text>
</comment>
<protein>
    <recommendedName>
        <fullName evidence="7">Protein lingerer</fullName>
    </recommendedName>
</protein>
<feature type="compositionally biased region" description="Low complexity" evidence="4">
    <location>
        <begin position="367"/>
        <end position="416"/>
    </location>
</feature>
<gene>
    <name evidence="5" type="ORF">GEV33_013963</name>
</gene>
<organism evidence="5 6">
    <name type="scientific">Tenebrio molitor</name>
    <name type="common">Yellow mealworm beetle</name>
    <dbReference type="NCBI Taxonomy" id="7067"/>
    <lineage>
        <taxon>Eukaryota</taxon>
        <taxon>Metazoa</taxon>
        <taxon>Ecdysozoa</taxon>
        <taxon>Arthropoda</taxon>
        <taxon>Hexapoda</taxon>
        <taxon>Insecta</taxon>
        <taxon>Pterygota</taxon>
        <taxon>Neoptera</taxon>
        <taxon>Endopterygota</taxon>
        <taxon>Coleoptera</taxon>
        <taxon>Polyphaga</taxon>
        <taxon>Cucujiformia</taxon>
        <taxon>Tenebrionidae</taxon>
        <taxon>Tenebrio</taxon>
    </lineage>
</organism>
<keyword evidence="3" id="KW-0597">Phosphoprotein</keyword>
<dbReference type="InterPro" id="IPR022166">
    <property type="entry name" value="UBAP2/Lig"/>
</dbReference>
<evidence type="ECO:0000313" key="5">
    <source>
        <dbReference type="EMBL" id="KAH0808827.1"/>
    </source>
</evidence>
<feature type="compositionally biased region" description="Polar residues" evidence="4">
    <location>
        <begin position="87"/>
        <end position="108"/>
    </location>
</feature>